<accession>A0A0A9C152</accession>
<reference evidence="1" key="1">
    <citation type="submission" date="2014-09" db="EMBL/GenBank/DDBJ databases">
        <authorList>
            <person name="Magalhaes I.L.F."/>
            <person name="Oliveira U."/>
            <person name="Santos F.R."/>
            <person name="Vidigal T.H.D.A."/>
            <person name="Brescovit A.D."/>
            <person name="Santos A.J."/>
        </authorList>
    </citation>
    <scope>NUCLEOTIDE SEQUENCE</scope>
    <source>
        <tissue evidence="1">Shoot tissue taken approximately 20 cm above the soil surface</tissue>
    </source>
</reference>
<proteinExistence type="predicted"/>
<organism evidence="1">
    <name type="scientific">Arundo donax</name>
    <name type="common">Giant reed</name>
    <name type="synonym">Donax arundinaceus</name>
    <dbReference type="NCBI Taxonomy" id="35708"/>
    <lineage>
        <taxon>Eukaryota</taxon>
        <taxon>Viridiplantae</taxon>
        <taxon>Streptophyta</taxon>
        <taxon>Embryophyta</taxon>
        <taxon>Tracheophyta</taxon>
        <taxon>Spermatophyta</taxon>
        <taxon>Magnoliopsida</taxon>
        <taxon>Liliopsida</taxon>
        <taxon>Poales</taxon>
        <taxon>Poaceae</taxon>
        <taxon>PACMAD clade</taxon>
        <taxon>Arundinoideae</taxon>
        <taxon>Arundineae</taxon>
        <taxon>Arundo</taxon>
    </lineage>
</organism>
<reference evidence="1" key="2">
    <citation type="journal article" date="2015" name="Data Brief">
        <title>Shoot transcriptome of the giant reed, Arundo donax.</title>
        <authorList>
            <person name="Barrero R.A."/>
            <person name="Guerrero F.D."/>
            <person name="Moolhuijzen P."/>
            <person name="Goolsby J.A."/>
            <person name="Tidwell J."/>
            <person name="Bellgard S.E."/>
            <person name="Bellgard M.I."/>
        </authorList>
    </citation>
    <scope>NUCLEOTIDE SEQUENCE</scope>
    <source>
        <tissue evidence="1">Shoot tissue taken approximately 20 cm above the soil surface</tissue>
    </source>
</reference>
<dbReference type="EMBL" id="GBRH01229722">
    <property type="protein sequence ID" value="JAD68173.1"/>
    <property type="molecule type" value="Transcribed_RNA"/>
</dbReference>
<sequence>MMAEHRVRCQQNRRCLV</sequence>
<protein>
    <submittedName>
        <fullName evidence="1">Uncharacterized protein</fullName>
    </submittedName>
</protein>
<name>A0A0A9C152_ARUDO</name>
<dbReference type="AlphaFoldDB" id="A0A0A9C152"/>
<evidence type="ECO:0000313" key="1">
    <source>
        <dbReference type="EMBL" id="JAD68173.1"/>
    </source>
</evidence>